<sequence length="462" mass="53119">MNFKTLCILLFFIIPILSIFNSDATIFLIILVLILSLKDDIFLCCTTIAITSYYGLMQLNGLPFSRFLIEPIIYIFMLLRLFLYIPHLRIKITPLTNSALLFIFIATLSLILNGFYYNWTFIALSIKDFILPLLTFIYFIIILSIRKKYILDDIKKILQVMFLSISTVAVISIINYIIPISSNYNRFVIPDGLNNESLAAARSIGPINIIRMQSLFGLSTQGAASCLYAISLMAIVTGRKFLGFNKFINFYIIISCLLAGLLSGAFTFYFTILIYIMLYSYSFIKRINKLKYIIPILYFLIIISIIPLLFIEVRINNNTESINLLYYSYEGFISPAIEKFSDINILQLFIGVAPYPKSYWLNITDPIIQKETFRYIFDNWILGVFFQMGLIGGILFLYILTKIIFICAKSKGIYFILCSCLISMLGFAHGTFIIDKLFIIKAMCLISLIIVNENFNHNNMQK</sequence>
<evidence type="ECO:0000256" key="1">
    <source>
        <dbReference type="SAM" id="Phobius"/>
    </source>
</evidence>
<feature type="transmembrane region" description="Helical" evidence="1">
    <location>
        <begin position="68"/>
        <end position="87"/>
    </location>
</feature>
<feature type="transmembrane region" description="Helical" evidence="1">
    <location>
        <begin position="412"/>
        <end position="432"/>
    </location>
</feature>
<gene>
    <name evidence="2" type="primary">wzy</name>
</gene>
<proteinExistence type="predicted"/>
<dbReference type="EMBL" id="MH479422">
    <property type="protein sequence ID" value="AXL96535.1"/>
    <property type="molecule type" value="Genomic_DNA"/>
</dbReference>
<protein>
    <submittedName>
        <fullName evidence="2">Uncharacterized protein</fullName>
    </submittedName>
</protein>
<feature type="transmembrane region" description="Helical" evidence="1">
    <location>
        <begin position="99"/>
        <end position="117"/>
    </location>
</feature>
<keyword evidence="1" id="KW-1133">Transmembrane helix</keyword>
<feature type="transmembrane region" description="Helical" evidence="1">
    <location>
        <begin position="157"/>
        <end position="178"/>
    </location>
</feature>
<feature type="transmembrane region" description="Helical" evidence="1">
    <location>
        <begin position="290"/>
        <end position="311"/>
    </location>
</feature>
<feature type="transmembrane region" description="Helical" evidence="1">
    <location>
        <begin position="215"/>
        <end position="236"/>
    </location>
</feature>
<name>A0A346CLR1_9GAMM</name>
<accession>A0A346CLR1</accession>
<dbReference type="AlphaFoldDB" id="A0A346CLR1"/>
<evidence type="ECO:0000313" key="2">
    <source>
        <dbReference type="EMBL" id="AXL96535.1"/>
    </source>
</evidence>
<keyword evidence="1" id="KW-0472">Membrane</keyword>
<feature type="transmembrane region" description="Helical" evidence="1">
    <location>
        <begin position="7"/>
        <end position="34"/>
    </location>
</feature>
<organism evidence="2">
    <name type="scientific">Providencia alcalifaciens</name>
    <dbReference type="NCBI Taxonomy" id="126385"/>
    <lineage>
        <taxon>Bacteria</taxon>
        <taxon>Pseudomonadati</taxon>
        <taxon>Pseudomonadota</taxon>
        <taxon>Gammaproteobacteria</taxon>
        <taxon>Enterobacterales</taxon>
        <taxon>Morganellaceae</taxon>
        <taxon>Providencia</taxon>
    </lineage>
</organism>
<keyword evidence="1" id="KW-0812">Transmembrane</keyword>
<feature type="transmembrane region" description="Helical" evidence="1">
    <location>
        <begin position="129"/>
        <end position="145"/>
    </location>
</feature>
<reference evidence="2" key="1">
    <citation type="submission" date="2018-06" db="EMBL/GenBank/DDBJ databases">
        <title>Development of a Molecular Serotyping Scheme and a Multiplexed Luminex-Based Array for Providencia.</title>
        <authorList>
            <person name="Du Y."/>
            <person name="Liu B."/>
        </authorList>
    </citation>
    <scope>NUCLEOTIDE SEQUENCE</scope>
</reference>
<feature type="transmembrane region" description="Helical" evidence="1">
    <location>
        <begin position="380"/>
        <end position="400"/>
    </location>
</feature>
<feature type="transmembrane region" description="Helical" evidence="1">
    <location>
        <begin position="248"/>
        <end position="278"/>
    </location>
</feature>